<evidence type="ECO:0000313" key="2">
    <source>
        <dbReference type="Proteomes" id="UP000195437"/>
    </source>
</evidence>
<dbReference type="KEGG" id="tum:CBW65_14245"/>
<evidence type="ECO:0000313" key="1">
    <source>
        <dbReference type="EMBL" id="ARU62037.1"/>
    </source>
</evidence>
<reference evidence="2" key="1">
    <citation type="submission" date="2017-05" db="EMBL/GenBank/DDBJ databases">
        <authorList>
            <person name="Sung H."/>
        </authorList>
    </citation>
    <scope>NUCLEOTIDE SEQUENCE [LARGE SCALE GENOMIC DNA]</scope>
    <source>
        <strain evidence="2">AR23208</strain>
    </source>
</reference>
<proteinExistence type="predicted"/>
<keyword evidence="2" id="KW-1185">Reference proteome</keyword>
<name>A0A1Y0INF8_9BACL</name>
<dbReference type="Proteomes" id="UP000195437">
    <property type="component" value="Chromosome"/>
</dbReference>
<dbReference type="AlphaFoldDB" id="A0A1Y0INF8"/>
<gene>
    <name evidence="1" type="ORF">CBW65_14245</name>
</gene>
<accession>A0A1Y0INF8</accession>
<dbReference type="OrthoDB" id="2664331at2"/>
<dbReference type="RefSeq" id="WP_087457402.1">
    <property type="nucleotide sequence ID" value="NZ_CP021434.1"/>
</dbReference>
<sequence length="223" mass="25116">MMSPNHEEPRYSSPTSPLPAEAADQLRMCIETANELLRTLSIRRDPNFFYRLMLRLRELRGRLVRVDVECQEEPHHLLGLLQDVGRDFIRLNQVGQSVFVPFPRLAKLTRETSAEQEAAHGMSGGGHHGAELADADPELRRNLVLNFGRVVSCSPELINLFLGIPLYLQLLHHVGNKVVVVTAGDEVKGVLCESEAGRIQVRTGEQVLEQVKLQEICYLKLLH</sequence>
<dbReference type="EMBL" id="CP021434">
    <property type="protein sequence ID" value="ARU62037.1"/>
    <property type="molecule type" value="Genomic_DNA"/>
</dbReference>
<protein>
    <submittedName>
        <fullName evidence="1">Uncharacterized protein</fullName>
    </submittedName>
</protein>
<organism evidence="1 2">
    <name type="scientific">Tumebacillus avium</name>
    <dbReference type="NCBI Taxonomy" id="1903704"/>
    <lineage>
        <taxon>Bacteria</taxon>
        <taxon>Bacillati</taxon>
        <taxon>Bacillota</taxon>
        <taxon>Bacilli</taxon>
        <taxon>Bacillales</taxon>
        <taxon>Alicyclobacillaceae</taxon>
        <taxon>Tumebacillus</taxon>
    </lineage>
</organism>